<feature type="signal peptide" evidence="4">
    <location>
        <begin position="1"/>
        <end position="27"/>
    </location>
</feature>
<sequence>MLKKAFAASAIVAAAGGVLFTGGPAMAADDVATSGNGGVLSGNQLVADLDVPVNVCGNSVAILGVAGANCVDSGSTVKDW</sequence>
<protein>
    <recommendedName>
        <fullName evidence="5">Chaplin domain-containing protein</fullName>
    </recommendedName>
</protein>
<evidence type="ECO:0000256" key="2">
    <source>
        <dbReference type="ARBA" id="ARBA00022889"/>
    </source>
</evidence>
<dbReference type="Proteomes" id="UP000654947">
    <property type="component" value="Unassembled WGS sequence"/>
</dbReference>
<evidence type="ECO:0000259" key="5">
    <source>
        <dbReference type="PROSITE" id="PS51884"/>
    </source>
</evidence>
<evidence type="ECO:0000256" key="4">
    <source>
        <dbReference type="SAM" id="SignalP"/>
    </source>
</evidence>
<comment type="caution">
    <text evidence="6">The sequence shown here is derived from an EMBL/GenBank/DDBJ whole genome shotgun (WGS) entry which is preliminary data.</text>
</comment>
<evidence type="ECO:0000313" key="6">
    <source>
        <dbReference type="EMBL" id="GHD27997.1"/>
    </source>
</evidence>
<evidence type="ECO:0000256" key="1">
    <source>
        <dbReference type="ARBA" id="ARBA00022512"/>
    </source>
</evidence>
<keyword evidence="4" id="KW-0732">Signal</keyword>
<dbReference type="EMBL" id="BMXL01000013">
    <property type="protein sequence ID" value="GHD27997.1"/>
    <property type="molecule type" value="Genomic_DNA"/>
</dbReference>
<organism evidence="6 7">
    <name type="scientific">Nocardiopsis kunsanensis</name>
    <dbReference type="NCBI Taxonomy" id="141693"/>
    <lineage>
        <taxon>Bacteria</taxon>
        <taxon>Bacillati</taxon>
        <taxon>Actinomycetota</taxon>
        <taxon>Actinomycetes</taxon>
        <taxon>Streptosporangiales</taxon>
        <taxon>Nocardiopsidaceae</taxon>
        <taxon>Nocardiopsis</taxon>
    </lineage>
</organism>
<keyword evidence="7" id="KW-1185">Reference proteome</keyword>
<keyword evidence="2" id="KW-0130">Cell adhesion</keyword>
<feature type="chain" id="PRO_5037940018" description="Chaplin domain-containing protein" evidence="4">
    <location>
        <begin position="28"/>
        <end position="80"/>
    </location>
</feature>
<evidence type="ECO:0000256" key="3">
    <source>
        <dbReference type="ARBA" id="ARBA00023087"/>
    </source>
</evidence>
<keyword evidence="1" id="KW-0964">Secreted</keyword>
<keyword evidence="1" id="KW-0134">Cell wall</keyword>
<feature type="domain" description="Chaplin" evidence="5">
    <location>
        <begin position="36"/>
        <end position="76"/>
    </location>
</feature>
<gene>
    <name evidence="6" type="ORF">GCM10007147_27560</name>
</gene>
<reference evidence="6 7" key="1">
    <citation type="journal article" date="2014" name="Int. J. Syst. Evol. Microbiol.">
        <title>Complete genome sequence of Corynebacterium casei LMG S-19264T (=DSM 44701T), isolated from a smear-ripened cheese.</title>
        <authorList>
            <consortium name="US DOE Joint Genome Institute (JGI-PGF)"/>
            <person name="Walter F."/>
            <person name="Albersmeier A."/>
            <person name="Kalinowski J."/>
            <person name="Ruckert C."/>
        </authorList>
    </citation>
    <scope>NUCLEOTIDE SEQUENCE [LARGE SCALE GENOMIC DNA]</scope>
    <source>
        <strain evidence="6 7">KCTC 19473</strain>
    </source>
</reference>
<dbReference type="PROSITE" id="PS51884">
    <property type="entry name" value="CHAPLIN"/>
    <property type="match status" value="1"/>
</dbReference>
<dbReference type="RefSeq" id="WP_017575807.1">
    <property type="nucleotide sequence ID" value="NZ_BMXL01000013.1"/>
</dbReference>
<keyword evidence="3" id="KW-0034">Amyloid</keyword>
<proteinExistence type="predicted"/>
<dbReference type="InterPro" id="IPR005528">
    <property type="entry name" value="ChpA-H"/>
</dbReference>
<dbReference type="AlphaFoldDB" id="A0A919CIS5"/>
<dbReference type="Pfam" id="PF03777">
    <property type="entry name" value="ChpA-C"/>
    <property type="match status" value="1"/>
</dbReference>
<accession>A0A919CIS5</accession>
<name>A0A919CIS5_9ACTN</name>
<evidence type="ECO:0000313" key="7">
    <source>
        <dbReference type="Proteomes" id="UP000654947"/>
    </source>
</evidence>
<dbReference type="GO" id="GO:0007155">
    <property type="term" value="P:cell adhesion"/>
    <property type="evidence" value="ECO:0007669"/>
    <property type="project" value="UniProtKB-KW"/>
</dbReference>